<sequence>MLSRIELRNCSFSGPLPNSMTNLTQLRYLDLSSNGFEGSIPSFNRSRNLTHIDLSRNDLREPIPSSFVEGLLNLVYVDLRFNSLNGTIPSSLFNLPSLQKLQLSNNHFDGQLTDFLTASQLDTVDLSSNNLNGPIPLSLFDLKRLNILSLSSNNFTGIVLLEMIQRLSNLTKLDLSYNSLSINASGSNSNFFPNLTTLNLASCNLQGFPNLKNQSRLFHLDLSNNQIGGEIPNWIWEVGNGSLVYLNLSRNLLVGLQEPFVIPSLSVLDLHSNNLGGKIPIPQASVYVDYSSNDFNSSIPADIGNNLTWAYFFSVSNNNITGNQFSTFENTSFKGNMGLCGFPLTSDVEDNHSYPETEINPNWRADESNRHSDTKTQINGNLIAVECGFITGLGIVVGPLLFCKRWREWYYKYVDRIVFKILHRQEQGRKNRGRRPRRNPIRRHKG</sequence>
<dbReference type="FunFam" id="3.80.10.10:FF:000383">
    <property type="entry name" value="Leucine-rich repeat receptor protein kinase EMS1"/>
    <property type="match status" value="1"/>
</dbReference>
<evidence type="ECO:0000256" key="2">
    <source>
        <dbReference type="ARBA" id="ARBA00022737"/>
    </source>
</evidence>
<proteinExistence type="predicted"/>
<evidence type="ECO:0000313" key="4">
    <source>
        <dbReference type="EMBL" id="CAK9179539.1"/>
    </source>
</evidence>
<feature type="transmembrane region" description="Helical" evidence="3">
    <location>
        <begin position="382"/>
        <end position="402"/>
    </location>
</feature>
<dbReference type="EMBL" id="CAUOFW020007534">
    <property type="protein sequence ID" value="CAK9179539.1"/>
    <property type="molecule type" value="Genomic_DNA"/>
</dbReference>
<name>A0ABC8UCN3_9AQUA</name>
<dbReference type="PANTHER" id="PTHR48004">
    <property type="entry name" value="OS01G0149700 PROTEIN"/>
    <property type="match status" value="1"/>
</dbReference>
<keyword evidence="3" id="KW-0812">Transmembrane</keyword>
<reference evidence="4 5" key="1">
    <citation type="submission" date="2024-02" db="EMBL/GenBank/DDBJ databases">
        <authorList>
            <person name="Vignale AGUSTIN F."/>
            <person name="Sosa J E."/>
            <person name="Modenutti C."/>
        </authorList>
    </citation>
    <scope>NUCLEOTIDE SEQUENCE [LARGE SCALE GENOMIC DNA]</scope>
</reference>
<dbReference type="Pfam" id="PF00560">
    <property type="entry name" value="LRR_1"/>
    <property type="match status" value="5"/>
</dbReference>
<dbReference type="PRINTS" id="PR00019">
    <property type="entry name" value="LEURICHRPT"/>
</dbReference>
<keyword evidence="3" id="KW-0472">Membrane</keyword>
<dbReference type="InterPro" id="IPR032675">
    <property type="entry name" value="LRR_dom_sf"/>
</dbReference>
<dbReference type="InterPro" id="IPR001611">
    <property type="entry name" value="Leu-rich_rpt"/>
</dbReference>
<dbReference type="Proteomes" id="UP001642360">
    <property type="component" value="Unassembled WGS sequence"/>
</dbReference>
<gene>
    <name evidence="4" type="ORF">ILEXP_LOCUS49476</name>
</gene>
<dbReference type="PANTHER" id="PTHR48004:SF58">
    <property type="entry name" value="OS01G0162200 PROTEIN"/>
    <property type="match status" value="1"/>
</dbReference>
<dbReference type="InterPro" id="IPR052941">
    <property type="entry name" value="StomDev_PlantInt_Reg"/>
</dbReference>
<keyword evidence="2" id="KW-0677">Repeat</keyword>
<protein>
    <submittedName>
        <fullName evidence="4">Uncharacterized protein</fullName>
    </submittedName>
</protein>
<dbReference type="AlphaFoldDB" id="A0ABC8UCN3"/>
<keyword evidence="3" id="KW-1133">Transmembrane helix</keyword>
<organism evidence="4 5">
    <name type="scientific">Ilex paraguariensis</name>
    <name type="common">yerba mate</name>
    <dbReference type="NCBI Taxonomy" id="185542"/>
    <lineage>
        <taxon>Eukaryota</taxon>
        <taxon>Viridiplantae</taxon>
        <taxon>Streptophyta</taxon>
        <taxon>Embryophyta</taxon>
        <taxon>Tracheophyta</taxon>
        <taxon>Spermatophyta</taxon>
        <taxon>Magnoliopsida</taxon>
        <taxon>eudicotyledons</taxon>
        <taxon>Gunneridae</taxon>
        <taxon>Pentapetalae</taxon>
        <taxon>asterids</taxon>
        <taxon>campanulids</taxon>
        <taxon>Aquifoliales</taxon>
        <taxon>Aquifoliaceae</taxon>
        <taxon>Ilex</taxon>
    </lineage>
</organism>
<dbReference type="Gene3D" id="3.80.10.10">
    <property type="entry name" value="Ribonuclease Inhibitor"/>
    <property type="match status" value="1"/>
</dbReference>
<comment type="caution">
    <text evidence="4">The sequence shown here is derived from an EMBL/GenBank/DDBJ whole genome shotgun (WGS) entry which is preliminary data.</text>
</comment>
<evidence type="ECO:0000256" key="3">
    <source>
        <dbReference type="SAM" id="Phobius"/>
    </source>
</evidence>
<keyword evidence="5" id="KW-1185">Reference proteome</keyword>
<dbReference type="Pfam" id="PF13855">
    <property type="entry name" value="LRR_8"/>
    <property type="match status" value="1"/>
</dbReference>
<evidence type="ECO:0000256" key="1">
    <source>
        <dbReference type="ARBA" id="ARBA00022614"/>
    </source>
</evidence>
<dbReference type="SUPFAM" id="SSF52058">
    <property type="entry name" value="L domain-like"/>
    <property type="match status" value="1"/>
</dbReference>
<accession>A0ABC8UCN3</accession>
<keyword evidence="1" id="KW-0433">Leucine-rich repeat</keyword>
<evidence type="ECO:0000313" key="5">
    <source>
        <dbReference type="Proteomes" id="UP001642360"/>
    </source>
</evidence>